<dbReference type="Pfam" id="PF12331">
    <property type="entry name" value="Rad26-like_helical_rpts"/>
    <property type="match status" value="1"/>
</dbReference>
<feature type="domain" description="Rad26-like C-terminal" evidence="4">
    <location>
        <begin position="801"/>
        <end position="864"/>
    </location>
</feature>
<evidence type="ECO:0000256" key="2">
    <source>
        <dbReference type="SAM" id="MobiDB-lite"/>
    </source>
</evidence>
<feature type="domain" description="Rad26-like helical repeats" evidence="3">
    <location>
        <begin position="521"/>
        <end position="791"/>
    </location>
</feature>
<feature type="region of interest" description="Disordered" evidence="2">
    <location>
        <begin position="1"/>
        <end position="115"/>
    </location>
</feature>
<organism evidence="6 7">
    <name type="scientific">Cercophora samala</name>
    <dbReference type="NCBI Taxonomy" id="330535"/>
    <lineage>
        <taxon>Eukaryota</taxon>
        <taxon>Fungi</taxon>
        <taxon>Dikarya</taxon>
        <taxon>Ascomycota</taxon>
        <taxon>Pezizomycotina</taxon>
        <taxon>Sordariomycetes</taxon>
        <taxon>Sordariomycetidae</taxon>
        <taxon>Sordariales</taxon>
        <taxon>Lasiosphaeriaceae</taxon>
        <taxon>Cercophora</taxon>
    </lineage>
</organism>
<dbReference type="EMBL" id="JAULSY010000035">
    <property type="protein sequence ID" value="KAK0670123.1"/>
    <property type="molecule type" value="Genomic_DNA"/>
</dbReference>
<keyword evidence="7" id="KW-1185">Reference proteome</keyword>
<evidence type="ECO:0008006" key="8">
    <source>
        <dbReference type="Google" id="ProtNLM"/>
    </source>
</evidence>
<evidence type="ECO:0000259" key="4">
    <source>
        <dbReference type="Pfam" id="PF21046"/>
    </source>
</evidence>
<evidence type="ECO:0000259" key="5">
    <source>
        <dbReference type="Pfam" id="PF21048"/>
    </source>
</evidence>
<proteinExistence type="predicted"/>
<evidence type="ECO:0000313" key="7">
    <source>
        <dbReference type="Proteomes" id="UP001174997"/>
    </source>
</evidence>
<feature type="compositionally biased region" description="Acidic residues" evidence="2">
    <location>
        <begin position="1"/>
        <end position="17"/>
    </location>
</feature>
<keyword evidence="1" id="KW-0175">Coiled coil</keyword>
<evidence type="ECO:0000256" key="1">
    <source>
        <dbReference type="SAM" id="Coils"/>
    </source>
</evidence>
<evidence type="ECO:0000259" key="3">
    <source>
        <dbReference type="Pfam" id="PF12331"/>
    </source>
</evidence>
<accession>A0AA39ZFL9</accession>
<dbReference type="InterPro" id="IPR048380">
    <property type="entry name" value="Rad26-like_N"/>
</dbReference>
<feature type="compositionally biased region" description="Polar residues" evidence="2">
    <location>
        <begin position="27"/>
        <end position="38"/>
    </location>
</feature>
<feature type="compositionally biased region" description="Pro residues" evidence="2">
    <location>
        <begin position="161"/>
        <end position="182"/>
    </location>
</feature>
<dbReference type="AlphaFoldDB" id="A0AA39ZFL9"/>
<feature type="compositionally biased region" description="Pro residues" evidence="2">
    <location>
        <begin position="63"/>
        <end position="73"/>
    </location>
</feature>
<feature type="compositionally biased region" description="Polar residues" evidence="2">
    <location>
        <begin position="740"/>
        <end position="756"/>
    </location>
</feature>
<dbReference type="Pfam" id="PF21046">
    <property type="entry name" value="Rad26-like_C"/>
    <property type="match status" value="1"/>
</dbReference>
<sequence length="865" mass="95161">MDDDFSDEDFLDSIDESDLQKLEENAIQLTQAQAQTSQRPPPPQVPLPLQNRIYPPLAHQRPQPQPQPQPLPQQPQHVQQDNYGLDEDDDLDDTVVFEEPGGPKQTNAWADKSLPVQQARLNANLASTQRWNQHIPLPTARPVYAPPPQYPQVPSSRPIPYHAPPSQRPAPPSRPLPPPRPQHVPTHSQFARPPVSAVQRPYALQPSQPAQPAGPGPGPQGDIIAQLQSQLAAAQSELATARGEALIIRSKYDKVQTDRDSEVARLKKLHEETVARHERELDNYRAKTRNVTTELQFARQDLREGLGRGKSRKKDGATTPKKNKFWGQADGFNDVEVVSSPSKSSRKKDAVAAIQAVTERTPTKAGKRKRGHVFDSPKHGLEVDENEVGADRGNVREAMPPATIITTTNALPYDFLRLVLDHSALRDQPPTFDLFSRFTFPSDPSQTFSTIIFQKLSRLGDPKEPLWLLADFAELVIDLWQRCLSERYHAPIYYLASLVLYTLDLNAVVVAPRIIASLVPVCTTTCQLIALQRHHSPDGDLSNHADPAIRQLSLDIDVTQCLSVLYLAALGCAAPSYDLAGAGGTGDATKYSPLVQFWRTVEPEFVLRMLSVKHPERDWYGMLSLLWTSVLPDSVGPIPSPVSATSTTRAKVRDLAQVSKETIKAVSLFLNESPRWAPKGSVKELEVRTATLRTLVVFTASPYGMVQVAKSEVTIPRLVTVLCWAIDRLYDLDGGLPATTQSGPSTVKGTSGSTNNAEAADVDGEGDEEQKLAVLLPRFIARAILLLHTLVTHPRTADVVQMGAKLSASHGGSQRYLLMLARLCFAEEELVLEAGIDPATAELARELIELSVTPVEGEEMSKAFG</sequence>
<dbReference type="InterPro" id="IPR048379">
    <property type="entry name" value="Rad26-like_C"/>
</dbReference>
<dbReference type="InterPro" id="IPR022093">
    <property type="entry name" value="Rad26-like_helical"/>
</dbReference>
<dbReference type="Pfam" id="PF21048">
    <property type="entry name" value="Rad26-like_N"/>
    <property type="match status" value="1"/>
</dbReference>
<feature type="domain" description="Rad26-like N-terminal" evidence="5">
    <location>
        <begin position="415"/>
        <end position="463"/>
    </location>
</feature>
<feature type="compositionally biased region" description="Acidic residues" evidence="2">
    <location>
        <begin position="84"/>
        <end position="96"/>
    </location>
</feature>
<feature type="compositionally biased region" description="Low complexity" evidence="2">
    <location>
        <begin position="47"/>
        <end position="62"/>
    </location>
</feature>
<evidence type="ECO:0000313" key="6">
    <source>
        <dbReference type="EMBL" id="KAK0670123.1"/>
    </source>
</evidence>
<feature type="region of interest" description="Disordered" evidence="2">
    <location>
        <begin position="138"/>
        <end position="223"/>
    </location>
</feature>
<protein>
    <recommendedName>
        <fullName evidence="8">DNA repair protein Rad26</fullName>
    </recommendedName>
</protein>
<reference evidence="6" key="1">
    <citation type="submission" date="2023-06" db="EMBL/GenBank/DDBJ databases">
        <title>Genome-scale phylogeny and comparative genomics of the fungal order Sordariales.</title>
        <authorList>
            <consortium name="Lawrence Berkeley National Laboratory"/>
            <person name="Hensen N."/>
            <person name="Bonometti L."/>
            <person name="Westerberg I."/>
            <person name="Brannstrom I.O."/>
            <person name="Guillou S."/>
            <person name="Cros-Aarteil S."/>
            <person name="Calhoun S."/>
            <person name="Haridas S."/>
            <person name="Kuo A."/>
            <person name="Mondo S."/>
            <person name="Pangilinan J."/>
            <person name="Riley R."/>
            <person name="Labutti K."/>
            <person name="Andreopoulos B."/>
            <person name="Lipzen A."/>
            <person name="Chen C."/>
            <person name="Yanf M."/>
            <person name="Daum C."/>
            <person name="Ng V."/>
            <person name="Clum A."/>
            <person name="Steindorff A."/>
            <person name="Ohm R."/>
            <person name="Martin F."/>
            <person name="Silar P."/>
            <person name="Natvig D."/>
            <person name="Lalanne C."/>
            <person name="Gautier V."/>
            <person name="Ament-Velasquez S.L."/>
            <person name="Kruys A."/>
            <person name="Hutchinson M.I."/>
            <person name="Powell A.J."/>
            <person name="Barry K."/>
            <person name="Miller A.N."/>
            <person name="Grigoriev I.V."/>
            <person name="Debuchy R."/>
            <person name="Gladieux P."/>
            <person name="Thoren M.H."/>
            <person name="Johannesson H."/>
        </authorList>
    </citation>
    <scope>NUCLEOTIDE SEQUENCE</scope>
    <source>
        <strain evidence="6">CBS 307.81</strain>
    </source>
</reference>
<gene>
    <name evidence="6" type="ORF">QBC41DRAFT_248533</name>
</gene>
<dbReference type="Proteomes" id="UP001174997">
    <property type="component" value="Unassembled WGS sequence"/>
</dbReference>
<feature type="region of interest" description="Disordered" evidence="2">
    <location>
        <begin position="740"/>
        <end position="765"/>
    </location>
</feature>
<name>A0AA39ZFL9_9PEZI</name>
<feature type="coiled-coil region" evidence="1">
    <location>
        <begin position="224"/>
        <end position="301"/>
    </location>
</feature>
<feature type="region of interest" description="Disordered" evidence="2">
    <location>
        <begin position="302"/>
        <end position="326"/>
    </location>
</feature>
<comment type="caution">
    <text evidence="6">The sequence shown here is derived from an EMBL/GenBank/DDBJ whole genome shotgun (WGS) entry which is preliminary data.</text>
</comment>